<proteinExistence type="inferred from homology"/>
<evidence type="ECO:0000256" key="1">
    <source>
        <dbReference type="ARBA" id="ARBA00010641"/>
    </source>
</evidence>
<dbReference type="PANTHER" id="PTHR43133">
    <property type="entry name" value="RNA POLYMERASE ECF-TYPE SIGMA FACTO"/>
    <property type="match status" value="1"/>
</dbReference>
<evidence type="ECO:0000313" key="9">
    <source>
        <dbReference type="Proteomes" id="UP000198226"/>
    </source>
</evidence>
<sequence>MQPRTTFFFFVRSASGTAVGDEQQVRRVEADTDRESGAEAVGVTVGHAPGKATRPVTAVGTAGQDPDPPPDELAERFRAGDESALREAYDRFGRAVFHLATNTLANRSDAEDVTQATFVAAWLGRDTFDPAKGSLIGWLLGIGRRKVIDRLRASARENRVVETVRQLPEPVATGGDPDSVVDRLVIADELARLPDDQRRMLELAFYDDLTHQQISTVTGVPLGTVKSHIRRGMASLKRRWEVDGATPGARPAGLSGAR</sequence>
<evidence type="ECO:0000256" key="3">
    <source>
        <dbReference type="ARBA" id="ARBA00023082"/>
    </source>
</evidence>
<dbReference type="GO" id="GO:0003677">
    <property type="term" value="F:DNA binding"/>
    <property type="evidence" value="ECO:0007669"/>
    <property type="project" value="InterPro"/>
</dbReference>
<dbReference type="AlphaFoldDB" id="A0A1C5IEC3"/>
<keyword evidence="3" id="KW-0731">Sigma factor</keyword>
<dbReference type="InterPro" id="IPR013324">
    <property type="entry name" value="RNA_pol_sigma_r3/r4-like"/>
</dbReference>
<dbReference type="Gene3D" id="1.10.1740.10">
    <property type="match status" value="1"/>
</dbReference>
<reference evidence="9" key="1">
    <citation type="submission" date="2016-06" db="EMBL/GenBank/DDBJ databases">
        <authorList>
            <person name="Varghese N."/>
            <person name="Submissions Spin"/>
        </authorList>
    </citation>
    <scope>NUCLEOTIDE SEQUENCE [LARGE SCALE GENOMIC DNA]</scope>
    <source>
        <strain evidence="9">DSM 44983</strain>
    </source>
</reference>
<feature type="domain" description="RNA polymerase sigma-70 region 2" evidence="6">
    <location>
        <begin position="89"/>
        <end position="156"/>
    </location>
</feature>
<dbReference type="PANTHER" id="PTHR43133:SF62">
    <property type="entry name" value="RNA POLYMERASE SIGMA FACTOR SIGZ"/>
    <property type="match status" value="1"/>
</dbReference>
<keyword evidence="2" id="KW-0805">Transcription regulation</keyword>
<keyword evidence="4" id="KW-0804">Transcription</keyword>
<feature type="domain" description="RNA polymerase sigma factor 70 region 4 type 2" evidence="7">
    <location>
        <begin position="186"/>
        <end position="236"/>
    </location>
</feature>
<dbReference type="SUPFAM" id="SSF88946">
    <property type="entry name" value="Sigma2 domain of RNA polymerase sigma factors"/>
    <property type="match status" value="1"/>
</dbReference>
<feature type="region of interest" description="Disordered" evidence="5">
    <location>
        <begin position="22"/>
        <end position="71"/>
    </location>
</feature>
<evidence type="ECO:0000256" key="4">
    <source>
        <dbReference type="ARBA" id="ARBA00023163"/>
    </source>
</evidence>
<evidence type="ECO:0000256" key="2">
    <source>
        <dbReference type="ARBA" id="ARBA00023015"/>
    </source>
</evidence>
<dbReference type="Gene3D" id="1.10.10.10">
    <property type="entry name" value="Winged helix-like DNA-binding domain superfamily/Winged helix DNA-binding domain"/>
    <property type="match status" value="1"/>
</dbReference>
<organism evidence="8 9">
    <name type="scientific">Micromonospora rifamycinica</name>
    <dbReference type="NCBI Taxonomy" id="291594"/>
    <lineage>
        <taxon>Bacteria</taxon>
        <taxon>Bacillati</taxon>
        <taxon>Actinomycetota</taxon>
        <taxon>Actinomycetes</taxon>
        <taxon>Micromonosporales</taxon>
        <taxon>Micromonosporaceae</taxon>
        <taxon>Micromonospora</taxon>
    </lineage>
</organism>
<feature type="compositionally biased region" description="Basic and acidic residues" evidence="5">
    <location>
        <begin position="23"/>
        <end position="37"/>
    </location>
</feature>
<dbReference type="InterPro" id="IPR039425">
    <property type="entry name" value="RNA_pol_sigma-70-like"/>
</dbReference>
<evidence type="ECO:0000259" key="6">
    <source>
        <dbReference type="Pfam" id="PF04542"/>
    </source>
</evidence>
<dbReference type="NCBIfam" id="TIGR02937">
    <property type="entry name" value="sigma70-ECF"/>
    <property type="match status" value="1"/>
</dbReference>
<dbReference type="Proteomes" id="UP000198226">
    <property type="component" value="Chromosome I"/>
</dbReference>
<dbReference type="SUPFAM" id="SSF88659">
    <property type="entry name" value="Sigma3 and sigma4 domains of RNA polymerase sigma factors"/>
    <property type="match status" value="1"/>
</dbReference>
<dbReference type="Pfam" id="PF04542">
    <property type="entry name" value="Sigma70_r2"/>
    <property type="match status" value="1"/>
</dbReference>
<keyword evidence="9" id="KW-1185">Reference proteome</keyword>
<protein>
    <submittedName>
        <fullName evidence="8">RNA polymerase sigma-70 factor, ECF subfamily</fullName>
    </submittedName>
</protein>
<dbReference type="InterPro" id="IPR036388">
    <property type="entry name" value="WH-like_DNA-bd_sf"/>
</dbReference>
<evidence type="ECO:0000256" key="5">
    <source>
        <dbReference type="SAM" id="MobiDB-lite"/>
    </source>
</evidence>
<dbReference type="GO" id="GO:0006352">
    <property type="term" value="P:DNA-templated transcription initiation"/>
    <property type="evidence" value="ECO:0007669"/>
    <property type="project" value="InterPro"/>
</dbReference>
<name>A0A1C5IEC3_9ACTN</name>
<dbReference type="InterPro" id="IPR014284">
    <property type="entry name" value="RNA_pol_sigma-70_dom"/>
</dbReference>
<evidence type="ECO:0000259" key="7">
    <source>
        <dbReference type="Pfam" id="PF08281"/>
    </source>
</evidence>
<evidence type="ECO:0000313" key="8">
    <source>
        <dbReference type="EMBL" id="SCG56369.1"/>
    </source>
</evidence>
<dbReference type="Pfam" id="PF08281">
    <property type="entry name" value="Sigma70_r4_2"/>
    <property type="match status" value="1"/>
</dbReference>
<dbReference type="InterPro" id="IPR007627">
    <property type="entry name" value="RNA_pol_sigma70_r2"/>
</dbReference>
<accession>A0A1C5IEC3</accession>
<dbReference type="InterPro" id="IPR013325">
    <property type="entry name" value="RNA_pol_sigma_r2"/>
</dbReference>
<dbReference type="InterPro" id="IPR013249">
    <property type="entry name" value="RNA_pol_sigma70_r4_t2"/>
</dbReference>
<dbReference type="GO" id="GO:0016987">
    <property type="term" value="F:sigma factor activity"/>
    <property type="evidence" value="ECO:0007669"/>
    <property type="project" value="UniProtKB-KW"/>
</dbReference>
<dbReference type="CDD" id="cd06171">
    <property type="entry name" value="Sigma70_r4"/>
    <property type="match status" value="1"/>
</dbReference>
<gene>
    <name evidence="8" type="ORF">GA0070623_2420</name>
</gene>
<comment type="similarity">
    <text evidence="1">Belongs to the sigma-70 factor family. ECF subfamily.</text>
</comment>
<dbReference type="EMBL" id="LT607752">
    <property type="protein sequence ID" value="SCG56369.1"/>
    <property type="molecule type" value="Genomic_DNA"/>
</dbReference>